<name>A0A192A5Q6_9RALS</name>
<dbReference type="Proteomes" id="UP000077927">
    <property type="component" value="Chromosome 2"/>
</dbReference>
<dbReference type="OrthoDB" id="9804891at2"/>
<keyword evidence="5" id="KW-1185">Reference proteome</keyword>
<dbReference type="Proteomes" id="UP000575469">
    <property type="component" value="Unassembled WGS sequence"/>
</dbReference>
<dbReference type="PATRIC" id="fig|190721.6.peg.5492"/>
<dbReference type="RefSeq" id="WP_021193089.1">
    <property type="nucleotide sequence ID" value="NZ_CP012606.1"/>
</dbReference>
<dbReference type="EMBL" id="CP012606">
    <property type="protein sequence ID" value="ANH75360.1"/>
    <property type="molecule type" value="Genomic_DNA"/>
</dbReference>
<sequence>MIKYALFARLTAKPGKEQAVADFLQAGLEMANQEATTPIWFALRIAPNVFGIFDAFTSEQNRQAHLDGPIAKALMANADALLASPPEIAPIEVLGLKNTLAG</sequence>
<protein>
    <submittedName>
        <fullName evidence="2">Antibiotic biosynthesis monooxygenase</fullName>
    </submittedName>
</protein>
<evidence type="ECO:0000313" key="5">
    <source>
        <dbReference type="Proteomes" id="UP000078572"/>
    </source>
</evidence>
<dbReference type="STRING" id="190721.ACS15_5547"/>
<dbReference type="InterPro" id="IPR011008">
    <property type="entry name" value="Dimeric_a/b-barrel"/>
</dbReference>
<keyword evidence="2" id="KW-0560">Oxidoreductase</keyword>
<reference evidence="2" key="3">
    <citation type="submission" date="2016-06" db="EMBL/GenBank/DDBJ databases">
        <authorList>
            <person name="Kjaerup R.B."/>
            <person name="Dalgaard T.S."/>
            <person name="Juul-Madsen H.R."/>
        </authorList>
    </citation>
    <scope>NUCLEOTIDE SEQUENCE [LARGE SCALE GENOMIC DNA]</scope>
    <source>
        <strain evidence="2">ATCC 49129</strain>
    </source>
</reference>
<dbReference type="AlphaFoldDB" id="A0A192A5Q6"/>
<dbReference type="SUPFAM" id="SSF54909">
    <property type="entry name" value="Dimeric alpha+beta barrel"/>
    <property type="match status" value="1"/>
</dbReference>
<evidence type="ECO:0000313" key="2">
    <source>
        <dbReference type="EMBL" id="ANJ75820.1"/>
    </source>
</evidence>
<dbReference type="EMBL" id="JABBZM010000043">
    <property type="protein sequence ID" value="NMV41978.1"/>
    <property type="molecule type" value="Genomic_DNA"/>
</dbReference>
<accession>A0A192A5Q6</accession>
<reference evidence="1 4" key="1">
    <citation type="submission" date="2015-09" db="EMBL/GenBank/DDBJ databases">
        <authorList>
            <person name="Xu Y."/>
            <person name="Nagy A."/>
            <person name="Liu N.T."/>
            <person name="Nou X."/>
        </authorList>
    </citation>
    <scope>NUCLEOTIDE SEQUENCE [LARGE SCALE GENOMIC DNA]</scope>
    <source>
        <strain evidence="1 4">FC1138</strain>
    </source>
</reference>
<organism evidence="2 5">
    <name type="scientific">Ralstonia insidiosa</name>
    <dbReference type="NCBI Taxonomy" id="190721"/>
    <lineage>
        <taxon>Bacteria</taxon>
        <taxon>Pseudomonadati</taxon>
        <taxon>Pseudomonadota</taxon>
        <taxon>Betaproteobacteria</taxon>
        <taxon>Burkholderiales</taxon>
        <taxon>Burkholderiaceae</taxon>
        <taxon>Ralstonia</taxon>
    </lineage>
</organism>
<proteinExistence type="predicted"/>
<dbReference type="EMBL" id="CP016023">
    <property type="protein sequence ID" value="ANJ75820.1"/>
    <property type="molecule type" value="Genomic_DNA"/>
</dbReference>
<dbReference type="Proteomes" id="UP000078572">
    <property type="component" value="Chromosome 2"/>
</dbReference>
<reference evidence="5" key="2">
    <citation type="submission" date="2016-06" db="EMBL/GenBank/DDBJ databases">
        <authorList>
            <person name="Xu Y."/>
            <person name="Nagy A."/>
            <person name="Yan X."/>
            <person name="Kim S.W."/>
            <person name="Haley B."/>
            <person name="Liu N.T."/>
            <person name="Nou X."/>
        </authorList>
    </citation>
    <scope>NUCLEOTIDE SEQUENCE [LARGE SCALE GENOMIC DNA]</scope>
    <source>
        <strain evidence="5">ATCC 49129</strain>
    </source>
</reference>
<evidence type="ECO:0000313" key="1">
    <source>
        <dbReference type="EMBL" id="ANH75360.1"/>
    </source>
</evidence>
<keyword evidence="2" id="KW-0503">Monooxygenase</keyword>
<evidence type="ECO:0000313" key="4">
    <source>
        <dbReference type="Proteomes" id="UP000077927"/>
    </source>
</evidence>
<evidence type="ECO:0000313" key="3">
    <source>
        <dbReference type="EMBL" id="NMV41978.1"/>
    </source>
</evidence>
<dbReference type="KEGG" id="rin:ACS15_5547"/>
<evidence type="ECO:0000313" key="6">
    <source>
        <dbReference type="Proteomes" id="UP000575469"/>
    </source>
</evidence>
<reference evidence="3 6" key="4">
    <citation type="submission" date="2020-04" db="EMBL/GenBank/DDBJ databases">
        <title>Ralstonia insidiosa genome sequencing and assembly.</title>
        <authorList>
            <person name="Martins R.C.R."/>
            <person name="Perdigao-Neto L.V."/>
            <person name="Levin A.S.S."/>
            <person name="Costa S.F."/>
        </authorList>
    </citation>
    <scope>NUCLEOTIDE SEQUENCE [LARGE SCALE GENOMIC DNA]</scope>
    <source>
        <strain evidence="3 6">5047</strain>
    </source>
</reference>
<gene>
    <name evidence="2" type="ORF">A9Y76_25485</name>
    <name evidence="1" type="ORF">ACS15_5547</name>
    <name evidence="3" type="ORF">HGR00_29095</name>
</gene>
<dbReference type="GO" id="GO:0004497">
    <property type="term" value="F:monooxygenase activity"/>
    <property type="evidence" value="ECO:0007669"/>
    <property type="project" value="UniProtKB-KW"/>
</dbReference>
<dbReference type="Gene3D" id="3.30.70.100">
    <property type="match status" value="1"/>
</dbReference>
<dbReference type="GeneID" id="61529402"/>